<dbReference type="PATRIC" id="fig|45076.6.peg.1641"/>
<dbReference type="OrthoDB" id="5640562at2"/>
<feature type="transmembrane region" description="Helical" evidence="1">
    <location>
        <begin position="101"/>
        <end position="124"/>
    </location>
</feature>
<feature type="transmembrane region" description="Helical" evidence="1">
    <location>
        <begin position="74"/>
        <end position="95"/>
    </location>
</feature>
<dbReference type="NCBIfam" id="NF038219">
    <property type="entry name" value="IcmV_IVB"/>
    <property type="match status" value="1"/>
</dbReference>
<keyword evidence="1" id="KW-0812">Transmembrane</keyword>
<sequence length="151" mass="17679">MKKKSGTRIGNMFRRIVNIRTWSDWDRMNAFTLYLINGFKRLFISQKNVEVESFDLAVNKLKLTDAELQAKQNALFRLSMVMLTVAGLIFFYSGYQLLYGSIKAVVVSLVVMMIALVLAFRYHFWYFQIKHKKLGCTVIEWYKQGILGENE</sequence>
<keyword evidence="1" id="KW-0472">Membrane</keyword>
<reference evidence="2 3" key="1">
    <citation type="submission" date="2015-11" db="EMBL/GenBank/DDBJ databases">
        <title>Genomic analysis of 38 Legionella species identifies large and diverse effector repertoires.</title>
        <authorList>
            <person name="Burstein D."/>
            <person name="Amaro F."/>
            <person name="Zusman T."/>
            <person name="Lifshitz Z."/>
            <person name="Cohen O."/>
            <person name="Gilbert J.A."/>
            <person name="Pupko T."/>
            <person name="Shuman H.A."/>
            <person name="Segal G."/>
        </authorList>
    </citation>
    <scope>NUCLEOTIDE SEQUENCE [LARGE SCALE GENOMIC DNA]</scope>
    <source>
        <strain evidence="2 3">ATCC 49508</strain>
    </source>
</reference>
<evidence type="ECO:0000256" key="1">
    <source>
        <dbReference type="SAM" id="Phobius"/>
    </source>
</evidence>
<accession>A0A0W1AFC8</accession>
<evidence type="ECO:0000313" key="2">
    <source>
        <dbReference type="EMBL" id="KTD79998.1"/>
    </source>
</evidence>
<protein>
    <submittedName>
        <fullName evidence="2">IcmV</fullName>
    </submittedName>
</protein>
<dbReference type="RefSeq" id="WP_058493296.1">
    <property type="nucleotide sequence ID" value="NZ_CBCRUR010000011.1"/>
</dbReference>
<dbReference type="STRING" id="45076.Lwor_1512"/>
<dbReference type="Proteomes" id="UP000054662">
    <property type="component" value="Unassembled WGS sequence"/>
</dbReference>
<evidence type="ECO:0000313" key="3">
    <source>
        <dbReference type="Proteomes" id="UP000054662"/>
    </source>
</evidence>
<keyword evidence="1" id="KW-1133">Transmembrane helix</keyword>
<comment type="caution">
    <text evidence="2">The sequence shown here is derived from an EMBL/GenBank/DDBJ whole genome shotgun (WGS) entry which is preliminary data.</text>
</comment>
<keyword evidence="3" id="KW-1185">Reference proteome</keyword>
<dbReference type="EMBL" id="LNZC01000012">
    <property type="protein sequence ID" value="KTD79998.1"/>
    <property type="molecule type" value="Genomic_DNA"/>
</dbReference>
<organism evidence="2 3">
    <name type="scientific">Legionella worsleiensis</name>
    <dbReference type="NCBI Taxonomy" id="45076"/>
    <lineage>
        <taxon>Bacteria</taxon>
        <taxon>Pseudomonadati</taxon>
        <taxon>Pseudomonadota</taxon>
        <taxon>Gammaproteobacteria</taxon>
        <taxon>Legionellales</taxon>
        <taxon>Legionellaceae</taxon>
        <taxon>Legionella</taxon>
    </lineage>
</organism>
<name>A0A0W1AFC8_9GAMM</name>
<gene>
    <name evidence="2" type="ORF">Lwor_1512</name>
</gene>
<dbReference type="AlphaFoldDB" id="A0A0W1AFC8"/>
<proteinExistence type="predicted"/>